<evidence type="ECO:0000313" key="1">
    <source>
        <dbReference type="EMBL" id="MDT0554187.1"/>
    </source>
</evidence>
<dbReference type="SUPFAM" id="SSF158682">
    <property type="entry name" value="TerB-like"/>
    <property type="match status" value="1"/>
</dbReference>
<proteinExistence type="predicted"/>
<dbReference type="Proteomes" id="UP001252186">
    <property type="component" value="Unassembled WGS sequence"/>
</dbReference>
<dbReference type="Gene3D" id="1.10.3680.10">
    <property type="entry name" value="TerB-like"/>
    <property type="match status" value="1"/>
</dbReference>
<reference evidence="1 2" key="1">
    <citation type="submission" date="2023-09" db="EMBL/GenBank/DDBJ databases">
        <authorList>
            <person name="Rey-Velasco X."/>
        </authorList>
    </citation>
    <scope>NUCLEOTIDE SEQUENCE [LARGE SCALE GENOMIC DNA]</scope>
    <source>
        <strain evidence="1 2">P050</strain>
    </source>
</reference>
<dbReference type="InterPro" id="IPR029024">
    <property type="entry name" value="TerB-like"/>
</dbReference>
<organism evidence="1 2">
    <name type="scientific">Urechidicola vernalis</name>
    <dbReference type="NCBI Taxonomy" id="3075600"/>
    <lineage>
        <taxon>Bacteria</taxon>
        <taxon>Pseudomonadati</taxon>
        <taxon>Bacteroidota</taxon>
        <taxon>Flavobacteriia</taxon>
        <taxon>Flavobacteriales</taxon>
        <taxon>Flavobacteriaceae</taxon>
        <taxon>Urechidicola</taxon>
    </lineage>
</organism>
<dbReference type="CDD" id="cd07177">
    <property type="entry name" value="terB_like"/>
    <property type="match status" value="1"/>
</dbReference>
<sequence>MSISDLYSSGIHKRELGHFANIVKMAQSDNIVTNEEQALIERMKRRLNITDSEYVKVIENPQDYPMVPPLDYKNRIEHLYNLVKMVFADSEVTDDQVGLLNKITIGLGFSKENYQEITKVAIEQFMTNTELKDFRTAIKAVN</sequence>
<dbReference type="RefSeq" id="WP_311594270.1">
    <property type="nucleotide sequence ID" value="NZ_JAVRHV010000008.1"/>
</dbReference>
<evidence type="ECO:0000313" key="2">
    <source>
        <dbReference type="Proteomes" id="UP001252186"/>
    </source>
</evidence>
<gene>
    <name evidence="1" type="ORF">RM519_13080</name>
</gene>
<keyword evidence="2" id="KW-1185">Reference proteome</keyword>
<accession>A0ABU2Y832</accession>
<protein>
    <submittedName>
        <fullName evidence="1">TerB family tellurite resistance protein</fullName>
    </submittedName>
</protein>
<comment type="caution">
    <text evidence="1">The sequence shown here is derived from an EMBL/GenBank/DDBJ whole genome shotgun (WGS) entry which is preliminary data.</text>
</comment>
<name>A0ABU2Y832_9FLAO</name>
<dbReference type="EMBL" id="JAVRHV010000008">
    <property type="protein sequence ID" value="MDT0554187.1"/>
    <property type="molecule type" value="Genomic_DNA"/>
</dbReference>